<feature type="compositionally biased region" description="Low complexity" evidence="1">
    <location>
        <begin position="217"/>
        <end position="228"/>
    </location>
</feature>
<feature type="compositionally biased region" description="Low complexity" evidence="1">
    <location>
        <begin position="317"/>
        <end position="340"/>
    </location>
</feature>
<dbReference type="Pfam" id="PF10263">
    <property type="entry name" value="SprT-like"/>
    <property type="match status" value="1"/>
</dbReference>
<feature type="compositionally biased region" description="Polar residues" evidence="1">
    <location>
        <begin position="91"/>
        <end position="105"/>
    </location>
</feature>
<evidence type="ECO:0000259" key="2">
    <source>
        <dbReference type="SMART" id="SM00731"/>
    </source>
</evidence>
<evidence type="ECO:0000313" key="3">
    <source>
        <dbReference type="EMBL" id="CTR11418.1"/>
    </source>
</evidence>
<dbReference type="Proteomes" id="UP000199069">
    <property type="component" value="Unassembled WGS sequence"/>
</dbReference>
<dbReference type="InterPro" id="IPR036910">
    <property type="entry name" value="HMG_box_dom_sf"/>
</dbReference>
<dbReference type="SUPFAM" id="SSF47095">
    <property type="entry name" value="HMG-box"/>
    <property type="match status" value="1"/>
</dbReference>
<reference evidence="4 6" key="2">
    <citation type="journal article" date="2018" name="Elife">
        <title>Functional genomics of lipid metabolism in the oleaginous yeast Rhodosporidium toruloides.</title>
        <authorList>
            <person name="Coradetti S.T."/>
            <person name="Pinel D."/>
            <person name="Geiselman G."/>
            <person name="Ito M."/>
            <person name="Mondo S."/>
            <person name="Reilly M.C."/>
            <person name="Cheng Y.F."/>
            <person name="Bauer S."/>
            <person name="Grigoriev I."/>
            <person name="Gladden J.M."/>
            <person name="Simmons B.A."/>
            <person name="Brem R."/>
            <person name="Arkin A.P."/>
            <person name="Skerker J.M."/>
        </authorList>
    </citation>
    <scope>NUCLEOTIDE SEQUENCE [LARGE SCALE GENOMIC DNA]</scope>
    <source>
        <strain evidence="4 6">NBRC 0880</strain>
    </source>
</reference>
<feature type="compositionally biased region" description="Pro residues" evidence="1">
    <location>
        <begin position="394"/>
        <end position="410"/>
    </location>
</feature>
<reference evidence="3 5" key="1">
    <citation type="submission" date="2015-07" db="EMBL/GenBank/DDBJ databases">
        <authorList>
            <person name="Cajimat M.N.B."/>
            <person name="Milazzo M.L."/>
            <person name="Fulhorst C.F."/>
        </authorList>
    </citation>
    <scope>NUCLEOTIDE SEQUENCE [LARGE SCALE GENOMIC DNA]</scope>
    <source>
        <strain evidence="3">Single colony</strain>
    </source>
</reference>
<feature type="region of interest" description="Disordered" evidence="1">
    <location>
        <begin position="1"/>
        <end position="163"/>
    </location>
</feature>
<dbReference type="EMBL" id="CWKI01000017">
    <property type="protein sequence ID" value="CTR11418.1"/>
    <property type="molecule type" value="Genomic_DNA"/>
</dbReference>
<evidence type="ECO:0000256" key="1">
    <source>
        <dbReference type="SAM" id="MobiDB-lite"/>
    </source>
</evidence>
<dbReference type="GO" id="GO:0006950">
    <property type="term" value="P:response to stress"/>
    <property type="evidence" value="ECO:0007669"/>
    <property type="project" value="UniProtKB-ARBA"/>
</dbReference>
<dbReference type="PANTHER" id="PTHR23099:SF0">
    <property type="entry name" value="GERM CELL NUCLEAR ACIDIC PROTEIN"/>
    <property type="match status" value="1"/>
</dbReference>
<proteinExistence type="predicted"/>
<protein>
    <submittedName>
        <fullName evidence="4">SprT-like family-domain containing protein</fullName>
    </submittedName>
</protein>
<name>A0A0K3CQZ9_RHOTO</name>
<feature type="compositionally biased region" description="Low complexity" evidence="1">
    <location>
        <begin position="439"/>
        <end position="449"/>
    </location>
</feature>
<feature type="compositionally biased region" description="Polar residues" evidence="1">
    <location>
        <begin position="189"/>
        <end position="216"/>
    </location>
</feature>
<dbReference type="OrthoDB" id="20772at2759"/>
<sequence>MARSVSRRALAAQAESSDDELPPPSALLNTLATPAKPQRGTPTPRSQSLGMPSRRSPRLSGAKVAGLTGTRRGEVVGPTVEESLVRRSPRTPRQQIGQAVGSPTSAERHRLLAEELFPPSPPANVTSSAAQSPEVIEDSDEEGATERTGLASKEIGRTASYEDEEGDLLAKRLEMLGLSTPCGLPPPASTRSSSVIPDSVASTDSPTFSSAPSTQYSSPPSRASASRPPATPPGKPHSSSKKESRRTEAETIVVQETHEEEEVIVACTDDEEEEEALGTGIESKPDWWSEDVMENDGILIYDPTPKKRPVKLPSSRASPSPFLKPAKSPAPSSRPASISKLVPGRGQERRDGTESPAKDAKAHGSKLRVEIDMTGESSEEESLRVDGKVDDDLLPPPPPGRKPISPPSSRPAPSSIPHAPTARPKAPRLPSQPLPPRTPSSSTSSVPRLTPKDRQALPLLLIRELDRSVFRKRWDGLRCLDKKGEEGRGKGLPEGIEVVWSKRLLKTAGRATWKRSRSTTTPGSPEKTTTHQALVELSVKVTDTETKLKHTLAHELCHLAAWAIDGEMKPPHGPAFKIWAKRVMLVRPDIEVTTTHSYEIAYKYRWQCTRATCGKIFSRHSNSINPSTHGCPCGSRIVPIDKDGNVKPGYGVVPSVGGVGGPETPRTERKKSKWVEFLQAQSPLIRRDNPSLPQSEVFKIAAEHWKAVKAASATSSAPPTPSKTSGEKAGVVLDLESEEKGEGDLGDRLGRLEL</sequence>
<feature type="compositionally biased region" description="Basic and acidic residues" evidence="1">
    <location>
        <begin position="240"/>
        <end position="249"/>
    </location>
</feature>
<dbReference type="SMART" id="SM00731">
    <property type="entry name" value="SprT"/>
    <property type="match status" value="1"/>
</dbReference>
<feature type="compositionally biased region" description="Basic and acidic residues" evidence="1">
    <location>
        <begin position="346"/>
        <end position="371"/>
    </location>
</feature>
<dbReference type="AlphaFoldDB" id="A0A0K3CQZ9"/>
<dbReference type="GO" id="GO:0005634">
    <property type="term" value="C:nucleus"/>
    <property type="evidence" value="ECO:0007669"/>
    <property type="project" value="TreeGrafter"/>
</dbReference>
<feature type="compositionally biased region" description="Basic and acidic residues" evidence="1">
    <location>
        <begin position="738"/>
        <end position="754"/>
    </location>
</feature>
<feature type="compositionally biased region" description="Low complexity" evidence="1">
    <location>
        <begin position="411"/>
        <end position="420"/>
    </location>
</feature>
<dbReference type="InterPro" id="IPR006640">
    <property type="entry name" value="SprT-like_domain"/>
</dbReference>
<dbReference type="OMA" id="LANFMIT"/>
<dbReference type="STRING" id="5286.A0A0K3CQZ9"/>
<dbReference type="Proteomes" id="UP000239560">
    <property type="component" value="Unassembled WGS sequence"/>
</dbReference>
<keyword evidence="5" id="KW-1185">Reference proteome</keyword>
<dbReference type="EMBL" id="LCTV02000017">
    <property type="protein sequence ID" value="PRQ70034.1"/>
    <property type="molecule type" value="Genomic_DNA"/>
</dbReference>
<feature type="region of interest" description="Disordered" evidence="1">
    <location>
        <begin position="178"/>
        <end position="452"/>
    </location>
</feature>
<accession>A0A0K3CQZ9</accession>
<gene>
    <name evidence="3" type="primary">FGENESH: predicted gene_17.137</name>
    <name evidence="4" type="ORF">AAT19DRAFT_11687</name>
    <name evidence="3" type="ORF">BN2166_0072790</name>
</gene>
<organism evidence="3 5">
    <name type="scientific">Rhodotorula toruloides</name>
    <name type="common">Yeast</name>
    <name type="synonym">Rhodosporidium toruloides</name>
    <dbReference type="NCBI Taxonomy" id="5286"/>
    <lineage>
        <taxon>Eukaryota</taxon>
        <taxon>Fungi</taxon>
        <taxon>Dikarya</taxon>
        <taxon>Basidiomycota</taxon>
        <taxon>Pucciniomycotina</taxon>
        <taxon>Microbotryomycetes</taxon>
        <taxon>Sporidiobolales</taxon>
        <taxon>Sporidiobolaceae</taxon>
        <taxon>Rhodotorula</taxon>
    </lineage>
</organism>
<evidence type="ECO:0000313" key="5">
    <source>
        <dbReference type="Proteomes" id="UP000199069"/>
    </source>
</evidence>
<feature type="compositionally biased region" description="Acidic residues" evidence="1">
    <location>
        <begin position="258"/>
        <end position="276"/>
    </location>
</feature>
<feature type="region of interest" description="Disordered" evidence="1">
    <location>
        <begin position="651"/>
        <end position="670"/>
    </location>
</feature>
<feature type="domain" description="SprT-like" evidence="2">
    <location>
        <begin position="478"/>
        <end position="640"/>
    </location>
</feature>
<evidence type="ECO:0000313" key="4">
    <source>
        <dbReference type="EMBL" id="PRQ70034.1"/>
    </source>
</evidence>
<dbReference type="PANTHER" id="PTHR23099">
    <property type="entry name" value="TRANSCRIPTIONAL REGULATOR"/>
    <property type="match status" value="1"/>
</dbReference>
<evidence type="ECO:0000313" key="6">
    <source>
        <dbReference type="Proteomes" id="UP000239560"/>
    </source>
</evidence>
<feature type="compositionally biased region" description="Polar residues" evidence="1">
    <location>
        <begin position="40"/>
        <end position="50"/>
    </location>
</feature>
<feature type="region of interest" description="Disordered" evidence="1">
    <location>
        <begin position="709"/>
        <end position="754"/>
    </location>
</feature>
<feature type="compositionally biased region" description="Basic and acidic residues" evidence="1">
    <location>
        <begin position="381"/>
        <end position="391"/>
    </location>
</feature>